<protein>
    <submittedName>
        <fullName evidence="3">Endonuclease NucS domain-containing protein</fullName>
    </submittedName>
</protein>
<keyword evidence="3" id="KW-0378">Hydrolase</keyword>
<evidence type="ECO:0000313" key="4">
    <source>
        <dbReference type="Proteomes" id="UP001596447"/>
    </source>
</evidence>
<feature type="compositionally biased region" description="Low complexity" evidence="1">
    <location>
        <begin position="254"/>
        <end position="264"/>
    </location>
</feature>
<proteinExistence type="predicted"/>
<dbReference type="Pfam" id="PF21003">
    <property type="entry name" value="NucS_N"/>
    <property type="match status" value="1"/>
</dbReference>
<dbReference type="Gene3D" id="2.70.180.20">
    <property type="match status" value="1"/>
</dbReference>
<reference evidence="3 4" key="1">
    <citation type="journal article" date="2019" name="Int. J. Syst. Evol. Microbiol.">
        <title>The Global Catalogue of Microorganisms (GCM) 10K type strain sequencing project: providing services to taxonomists for standard genome sequencing and annotation.</title>
        <authorList>
            <consortium name="The Broad Institute Genomics Platform"/>
            <consortium name="The Broad Institute Genome Sequencing Center for Infectious Disease"/>
            <person name="Wu L."/>
            <person name="Ma J."/>
        </authorList>
    </citation>
    <scope>NUCLEOTIDE SEQUENCE [LARGE SCALE GENOMIC DNA]</scope>
    <source>
        <strain evidence="3 4">XZGYJ-43</strain>
    </source>
</reference>
<keyword evidence="4" id="KW-1185">Reference proteome</keyword>
<evidence type="ECO:0000256" key="1">
    <source>
        <dbReference type="SAM" id="MobiDB-lite"/>
    </source>
</evidence>
<feature type="region of interest" description="Disordered" evidence="1">
    <location>
        <begin position="244"/>
        <end position="264"/>
    </location>
</feature>
<feature type="domain" description="Endonuclease NucS N-terminal PH-like" evidence="2">
    <location>
        <begin position="5"/>
        <end position="60"/>
    </location>
</feature>
<name>A0ABD5Z6X1_9EURY</name>
<dbReference type="GO" id="GO:0004519">
    <property type="term" value="F:endonuclease activity"/>
    <property type="evidence" value="ECO:0007669"/>
    <property type="project" value="UniProtKB-KW"/>
</dbReference>
<dbReference type="InterPro" id="IPR049173">
    <property type="entry name" value="NucS_N_sf"/>
</dbReference>
<gene>
    <name evidence="3" type="ORF">ACFQJ9_16220</name>
</gene>
<dbReference type="EMBL" id="JBHTAR010000011">
    <property type="protein sequence ID" value="MFC7200929.1"/>
    <property type="molecule type" value="Genomic_DNA"/>
</dbReference>
<dbReference type="Proteomes" id="UP001596447">
    <property type="component" value="Unassembled WGS sequence"/>
</dbReference>
<accession>A0ABD5Z6X1</accession>
<comment type="caution">
    <text evidence="3">The sequence shown here is derived from an EMBL/GenBank/DDBJ whole genome shotgun (WGS) entry which is preliminary data.</text>
</comment>
<sequence length="264" mass="27974">MQDATRVLAGDCTITYEDGDETREQRGEVVTLVKPDGTVLVHDADGYQPAAWLTRADVVRFARDGSTDGRGFRLVAGKGDQSIRVESHVEHGDGHYPVSPAGDPVGECPTCGGALVRAKGDVVCVSCRRSFSVPRDATVLDETCDDCGLPLFRVERGDGFAVCLDRSCESLDEAVAARFGGEWPCPECGEGMNIYRYRGLRAGCEACSRSFVVPNGRVVDTCACGLPVFETPSGSRRCLDPSCERAGGEGETTGGSAASPDGRP</sequence>
<dbReference type="InterPro" id="IPR048302">
    <property type="entry name" value="NucS_N"/>
</dbReference>
<evidence type="ECO:0000313" key="3">
    <source>
        <dbReference type="EMBL" id="MFC7200929.1"/>
    </source>
</evidence>
<keyword evidence="3" id="KW-0540">Nuclease</keyword>
<organism evidence="3 4">
    <name type="scientific">Halospeciosus flavus</name>
    <dbReference type="NCBI Taxonomy" id="3032283"/>
    <lineage>
        <taxon>Archaea</taxon>
        <taxon>Methanobacteriati</taxon>
        <taxon>Methanobacteriota</taxon>
        <taxon>Stenosarchaea group</taxon>
        <taxon>Halobacteria</taxon>
        <taxon>Halobacteriales</taxon>
        <taxon>Halobacteriaceae</taxon>
        <taxon>Halospeciosus</taxon>
    </lineage>
</organism>
<dbReference type="AlphaFoldDB" id="A0ABD5Z6X1"/>
<keyword evidence="3" id="KW-0255">Endonuclease</keyword>
<evidence type="ECO:0000259" key="2">
    <source>
        <dbReference type="Pfam" id="PF21003"/>
    </source>
</evidence>
<dbReference type="RefSeq" id="WP_279530116.1">
    <property type="nucleotide sequence ID" value="NZ_CP122312.1"/>
</dbReference>